<evidence type="ECO:0000256" key="1">
    <source>
        <dbReference type="SAM" id="MobiDB-lite"/>
    </source>
</evidence>
<name>A0ABS8WTR0_DATST</name>
<feature type="compositionally biased region" description="Basic and acidic residues" evidence="1">
    <location>
        <begin position="1"/>
        <end position="12"/>
    </location>
</feature>
<proteinExistence type="predicted"/>
<dbReference type="Proteomes" id="UP000823775">
    <property type="component" value="Unassembled WGS sequence"/>
</dbReference>
<reference evidence="2 3" key="1">
    <citation type="journal article" date="2021" name="BMC Genomics">
        <title>Datura genome reveals duplications of psychoactive alkaloid biosynthetic genes and high mutation rate following tissue culture.</title>
        <authorList>
            <person name="Rajewski A."/>
            <person name="Carter-House D."/>
            <person name="Stajich J."/>
            <person name="Litt A."/>
        </authorList>
    </citation>
    <scope>NUCLEOTIDE SEQUENCE [LARGE SCALE GENOMIC DNA]</scope>
    <source>
        <strain evidence="2">AR-01</strain>
    </source>
</reference>
<gene>
    <name evidence="2" type="ORF">HAX54_005910</name>
</gene>
<accession>A0ABS8WTR0</accession>
<evidence type="ECO:0000313" key="2">
    <source>
        <dbReference type="EMBL" id="MCE3216295.1"/>
    </source>
</evidence>
<protein>
    <submittedName>
        <fullName evidence="2">Uncharacterized protein</fullName>
    </submittedName>
</protein>
<keyword evidence="3" id="KW-1185">Reference proteome</keyword>
<organism evidence="2 3">
    <name type="scientific">Datura stramonium</name>
    <name type="common">Jimsonweed</name>
    <name type="synonym">Common thornapple</name>
    <dbReference type="NCBI Taxonomy" id="4076"/>
    <lineage>
        <taxon>Eukaryota</taxon>
        <taxon>Viridiplantae</taxon>
        <taxon>Streptophyta</taxon>
        <taxon>Embryophyta</taxon>
        <taxon>Tracheophyta</taxon>
        <taxon>Spermatophyta</taxon>
        <taxon>Magnoliopsida</taxon>
        <taxon>eudicotyledons</taxon>
        <taxon>Gunneridae</taxon>
        <taxon>Pentapetalae</taxon>
        <taxon>asterids</taxon>
        <taxon>lamiids</taxon>
        <taxon>Solanales</taxon>
        <taxon>Solanaceae</taxon>
        <taxon>Solanoideae</taxon>
        <taxon>Datureae</taxon>
        <taxon>Datura</taxon>
    </lineage>
</organism>
<dbReference type="EMBL" id="JACEIK010012965">
    <property type="protein sequence ID" value="MCE3216295.1"/>
    <property type="molecule type" value="Genomic_DNA"/>
</dbReference>
<feature type="region of interest" description="Disordered" evidence="1">
    <location>
        <begin position="1"/>
        <end position="29"/>
    </location>
</feature>
<comment type="caution">
    <text evidence="2">The sequence shown here is derived from an EMBL/GenBank/DDBJ whole genome shotgun (WGS) entry which is preliminary data.</text>
</comment>
<evidence type="ECO:0000313" key="3">
    <source>
        <dbReference type="Proteomes" id="UP000823775"/>
    </source>
</evidence>
<sequence>MTGSSQEKEKINISETTVVSGVPPSPPPSELATNMVLRDDSEETEEEALVIRNPRSNLAKDSAPRSSRSPIMEFHRIEEVALELRIQRESLLDAELLRLNTELMAKGAEVIARVANLTRQQEFNHNTVRSRCQL</sequence>